<sequence length="53" mass="6071">MQLSTPTLVDILDSLGKTIVLNSQLKSINLENFYSVGQAYTVQWKLIRKQNLF</sequence>
<name>A0ABD5LSD1_PROMI</name>
<proteinExistence type="predicted"/>
<organism evidence="1">
    <name type="scientific">Proteus mirabilis</name>
    <dbReference type="NCBI Taxonomy" id="584"/>
    <lineage>
        <taxon>Bacteria</taxon>
        <taxon>Pseudomonadati</taxon>
        <taxon>Pseudomonadota</taxon>
        <taxon>Gammaproteobacteria</taxon>
        <taxon>Enterobacterales</taxon>
        <taxon>Morganellaceae</taxon>
        <taxon>Proteus</taxon>
    </lineage>
</organism>
<evidence type="ECO:0000313" key="1">
    <source>
        <dbReference type="EMBL" id="MEY2343555.1"/>
    </source>
</evidence>
<accession>A0ABD5LSD1</accession>
<protein>
    <submittedName>
        <fullName evidence="1">Uncharacterized protein</fullName>
    </submittedName>
</protein>
<dbReference type="AlphaFoldDB" id="A0ABD5LSD1"/>
<reference evidence="1" key="1">
    <citation type="submission" date="2021-05" db="EMBL/GenBank/DDBJ databases">
        <title>First report of NDM-5 and VEB-6 producing Proteus mirabilis isolated from blood of a sepsis patient in Kolkata, India.</title>
        <authorList>
            <person name="Halder G."/>
            <person name="Chaudhuri B."/>
            <person name="Dutta S."/>
        </authorList>
    </citation>
    <scope>NUCLEOTIDE SEQUENCE [LARGE SCALE GENOMIC DNA]</scope>
    <source>
        <strain evidence="1">7049</strain>
    </source>
</reference>
<comment type="caution">
    <text evidence="1">The sequence shown here is derived from an EMBL/GenBank/DDBJ whole genome shotgun (WGS) entry which is preliminary data.</text>
</comment>
<gene>
    <name evidence="1" type="ORF">I3679_001495</name>
</gene>
<dbReference type="EMBL" id="JADQCH020000001">
    <property type="protein sequence ID" value="MEY2343555.1"/>
    <property type="molecule type" value="Genomic_DNA"/>
</dbReference>